<keyword evidence="3" id="KW-1185">Reference proteome</keyword>
<keyword evidence="1" id="KW-0812">Transmembrane</keyword>
<accession>A0A561ERJ0</accession>
<keyword evidence="1" id="KW-0472">Membrane</keyword>
<keyword evidence="1" id="KW-1133">Transmembrane helix</keyword>
<protein>
    <recommendedName>
        <fullName evidence="4">Helix-turn-helix protein</fullName>
    </recommendedName>
</protein>
<dbReference type="Proteomes" id="UP000318416">
    <property type="component" value="Unassembled WGS sequence"/>
</dbReference>
<dbReference type="CDD" id="cd00093">
    <property type="entry name" value="HTH_XRE"/>
    <property type="match status" value="1"/>
</dbReference>
<dbReference type="EMBL" id="VIVR01000001">
    <property type="protein sequence ID" value="TWE18233.1"/>
    <property type="molecule type" value="Genomic_DNA"/>
</dbReference>
<reference evidence="2 3" key="1">
    <citation type="submission" date="2019-06" db="EMBL/GenBank/DDBJ databases">
        <title>Sequencing the genomes of 1000 actinobacteria strains.</title>
        <authorList>
            <person name="Klenk H.-P."/>
        </authorList>
    </citation>
    <scope>NUCLEOTIDE SEQUENCE [LARGE SCALE GENOMIC DNA]</scope>
    <source>
        <strain evidence="2 3">DSM 41649</strain>
    </source>
</reference>
<dbReference type="InterPro" id="IPR001387">
    <property type="entry name" value="Cro/C1-type_HTH"/>
</dbReference>
<name>A0A561ERJ0_9ACTN</name>
<gene>
    <name evidence="2" type="ORF">FB465_3284</name>
</gene>
<evidence type="ECO:0000313" key="3">
    <source>
        <dbReference type="Proteomes" id="UP000318416"/>
    </source>
</evidence>
<comment type="caution">
    <text evidence="2">The sequence shown here is derived from an EMBL/GenBank/DDBJ whole genome shotgun (WGS) entry which is preliminary data.</text>
</comment>
<proteinExistence type="predicted"/>
<evidence type="ECO:0008006" key="4">
    <source>
        <dbReference type="Google" id="ProtNLM"/>
    </source>
</evidence>
<dbReference type="AlphaFoldDB" id="A0A561ERJ0"/>
<evidence type="ECO:0000256" key="1">
    <source>
        <dbReference type="SAM" id="Phobius"/>
    </source>
</evidence>
<organism evidence="2 3">
    <name type="scientific">Kitasatospora atroaurantiaca</name>
    <dbReference type="NCBI Taxonomy" id="285545"/>
    <lineage>
        <taxon>Bacteria</taxon>
        <taxon>Bacillati</taxon>
        <taxon>Actinomycetota</taxon>
        <taxon>Actinomycetes</taxon>
        <taxon>Kitasatosporales</taxon>
        <taxon>Streptomycetaceae</taxon>
        <taxon>Kitasatospora</taxon>
    </lineage>
</organism>
<feature type="transmembrane region" description="Helical" evidence="1">
    <location>
        <begin position="175"/>
        <end position="197"/>
    </location>
</feature>
<evidence type="ECO:0000313" key="2">
    <source>
        <dbReference type="EMBL" id="TWE18233.1"/>
    </source>
</evidence>
<sequence>MLGAEADRVARRPEPSAFRTAEEFLQGLRLLRVDAGDPSLRDLARATGIPRSTLALLFDARRSRLPRLDRCAAVLRALGVAPPQVRQWAEAWKRIQGAELREYDRDPDRESNDDRPAVADTAGVDASPLIATTGLADAPGIAVTQSREAITEPLAPDLREVAEVHQGKRFGRRHLVVAFSTGAAFAVVMTLIALQLVRLASPPPPVLVGDYALCQPGAIASQPAAPDPVAAPGLRGSSAGPPRWIARPTSDKQILTAEHVTLPFKETVAEKHTLIVTLMLTSTCPGAVTVTDTRRNQYRVVADVADSSRHRVMIIAAFGVSPLTTADSLTITYPQASKYHVAVDEFSGLTASGQTATSSGHAGGTVFSTGPTPNPCTAGQLQVAAIGTNSGTAPTLPAEWTVIEPPLKLSSYYLTTSFRLTRETGPCASTGATTAQWAAALATFS</sequence>